<dbReference type="AlphaFoldDB" id="A0A1D1Y1R3"/>
<evidence type="ECO:0008006" key="2">
    <source>
        <dbReference type="Google" id="ProtNLM"/>
    </source>
</evidence>
<name>A0A1D1Y1R3_9ARAE</name>
<sequence length="361" mass="41853">MPSSGYIMSSILPQECFKNVIEFVKEEPNSNIYSCVLVNRQWMRECLPLLWSQPFNDIPTSSNGVKLINTYISCLSTNKKRYLSDNSIYLRQNSTPEIDYLAYLKELNYEIFEEYTRFWLLENNYSNQASSAADLNVIIESLDSADIEYNNNQLKILLSCLFSMFIEKSISLTHIIFCSDYKLCLDLPELPAWISSSNAIMGASYAAPNNSDSLKRLTTFVCEINDSDLRLPNLMIFMGFLSARCKMLSTIVFTWKSQYDINIYNYLIIEIIKEQRQLKEIILDINNFNIEGVIDTLINTQQHNLVVLHLENADLSNNSQVVISYFCIFHKLKVLKLINSCEHVKAIRTYEMITEYRHPVI</sequence>
<dbReference type="EMBL" id="GDJX01019343">
    <property type="protein sequence ID" value="JAT48593.1"/>
    <property type="molecule type" value="Transcribed_RNA"/>
</dbReference>
<accession>A0A1D1Y1R3</accession>
<gene>
    <name evidence="1" type="ORF">g.28676</name>
</gene>
<protein>
    <recommendedName>
        <fullName evidence="2">F-box domain-containing protein</fullName>
    </recommendedName>
</protein>
<reference evidence="1" key="1">
    <citation type="submission" date="2015-07" db="EMBL/GenBank/DDBJ databases">
        <title>Transcriptome Assembly of Anthurium amnicola.</title>
        <authorList>
            <person name="Suzuki J."/>
        </authorList>
    </citation>
    <scope>NUCLEOTIDE SEQUENCE</scope>
</reference>
<organism evidence="1">
    <name type="scientific">Anthurium amnicola</name>
    <dbReference type="NCBI Taxonomy" id="1678845"/>
    <lineage>
        <taxon>Eukaryota</taxon>
        <taxon>Viridiplantae</taxon>
        <taxon>Streptophyta</taxon>
        <taxon>Embryophyta</taxon>
        <taxon>Tracheophyta</taxon>
        <taxon>Spermatophyta</taxon>
        <taxon>Magnoliopsida</taxon>
        <taxon>Liliopsida</taxon>
        <taxon>Araceae</taxon>
        <taxon>Pothoideae</taxon>
        <taxon>Potheae</taxon>
        <taxon>Anthurium</taxon>
    </lineage>
</organism>
<evidence type="ECO:0000313" key="1">
    <source>
        <dbReference type="EMBL" id="JAT48593.1"/>
    </source>
</evidence>
<proteinExistence type="predicted"/>